<dbReference type="AlphaFoldDB" id="A0A419R3Z8"/>
<evidence type="ECO:0000256" key="2">
    <source>
        <dbReference type="ARBA" id="ARBA00023002"/>
    </source>
</evidence>
<evidence type="ECO:0000256" key="3">
    <source>
        <dbReference type="ARBA" id="ARBA00050769"/>
    </source>
</evidence>
<reference evidence="7 8" key="1">
    <citation type="submission" date="2018-09" db="EMBL/GenBank/DDBJ databases">
        <title>Altererythrobacter sp.Ery1 and Ery12, the genome sequencing of novel strains in genus Alterythrobacter.</title>
        <authorList>
            <person name="Cheng H."/>
            <person name="Wu Y.-H."/>
            <person name="Fang C."/>
            <person name="Xu X.-W."/>
        </authorList>
    </citation>
    <scope>NUCLEOTIDE SEQUENCE [LARGE SCALE GENOMIC DNA]</scope>
    <source>
        <strain evidence="7 8">Ery12</strain>
    </source>
</reference>
<evidence type="ECO:0000313" key="8">
    <source>
        <dbReference type="Proteomes" id="UP000284322"/>
    </source>
</evidence>
<organism evidence="7 8">
    <name type="scientific">Tsuneonella suprasediminis</name>
    <dbReference type="NCBI Taxonomy" id="2306996"/>
    <lineage>
        <taxon>Bacteria</taxon>
        <taxon>Pseudomonadati</taxon>
        <taxon>Pseudomonadota</taxon>
        <taxon>Alphaproteobacteria</taxon>
        <taxon>Sphingomonadales</taxon>
        <taxon>Erythrobacteraceae</taxon>
        <taxon>Tsuneonella</taxon>
    </lineage>
</organism>
<dbReference type="OrthoDB" id="9770537at2"/>
<dbReference type="GO" id="GO:0047533">
    <property type="term" value="F:2,5-dioxovalerate dehydrogenase (NADP+) activity"/>
    <property type="evidence" value="ECO:0007669"/>
    <property type="project" value="UniProtKB-EC"/>
</dbReference>
<sequence>MTLTGKLFIAGERRDSENRFHAFDPSTDEAIPEPAFAIAGPRDIDDACAAAEAAFAVYSSLPLETRAQFLEAAADEIDALGEALTKRAHCETGLPEARLNGERGRTVGQLRLFAQIVRDGAWQGIRIDSADPVRTPPKPDLRLHKIPLGPVAVFGASNFPLAFSIAGGDTASALAAGCPVVAKGHPAHPGTSELVASAIMRAVEQTGLPQGVFSLLNGTSHELGTALVSDHRIQAVGFTGSRMGGEALMKVAASRKQPIPVYAEMSAINPVILLPAALASRGEKLAQDYVGSVTMGAGQFCTNPGLILAIRGEALDNFVAGVAAAIGQASPQVMLTQGIREQFDRGKANLIGSDSVALIGEGAPATNGCLASAAIYRTSAAEFVQNPLLGEENFGASSVIVECDDIDQLHGLLAEIEGQLTATLHMTEDDFVLAGKILPVLERKAGRIIANGWPTGVEVSHAMVHGGPYPATSDPKSTSVGTLAIERFLRPVCYQDFPAELLPEHLIGEGPNNTIRMIDGKWTM</sequence>
<dbReference type="Gene3D" id="3.40.605.10">
    <property type="entry name" value="Aldehyde Dehydrogenase, Chain A, domain 1"/>
    <property type="match status" value="1"/>
</dbReference>
<dbReference type="InterPro" id="IPR044151">
    <property type="entry name" value="ALDH_KGSADH"/>
</dbReference>
<dbReference type="FunFam" id="3.40.605.10:FF:000037">
    <property type="entry name" value="NADP-dependent fatty aldehyde dehydrogenase"/>
    <property type="match status" value="1"/>
</dbReference>
<dbReference type="EMBL" id="RAHJ01000014">
    <property type="protein sequence ID" value="RJX69254.1"/>
    <property type="molecule type" value="Genomic_DNA"/>
</dbReference>
<comment type="caution">
    <text evidence="7">The sequence shown here is derived from an EMBL/GenBank/DDBJ whole genome shotgun (WGS) entry which is preliminary data.</text>
</comment>
<gene>
    <name evidence="7" type="ORF">D6858_05115</name>
</gene>
<dbReference type="CDD" id="cd07129">
    <property type="entry name" value="ALDH_KGSADH"/>
    <property type="match status" value="1"/>
</dbReference>
<accession>A0A419R3Z8</accession>
<keyword evidence="8" id="KW-1185">Reference proteome</keyword>
<dbReference type="InterPro" id="IPR050740">
    <property type="entry name" value="Aldehyde_DH_Superfamily"/>
</dbReference>
<dbReference type="InterPro" id="IPR016161">
    <property type="entry name" value="Ald_DH/histidinol_DH"/>
</dbReference>
<evidence type="ECO:0000256" key="1">
    <source>
        <dbReference type="ARBA" id="ARBA00009986"/>
    </source>
</evidence>
<dbReference type="SUPFAM" id="SSF53720">
    <property type="entry name" value="ALDH-like"/>
    <property type="match status" value="1"/>
</dbReference>
<dbReference type="RefSeq" id="WP_120107769.1">
    <property type="nucleotide sequence ID" value="NZ_RAHJ01000014.1"/>
</dbReference>
<keyword evidence="2" id="KW-0560">Oxidoreductase</keyword>
<evidence type="ECO:0000313" key="7">
    <source>
        <dbReference type="EMBL" id="RJX69254.1"/>
    </source>
</evidence>
<dbReference type="PANTHER" id="PTHR43353">
    <property type="entry name" value="SUCCINATE-SEMIALDEHYDE DEHYDROGENASE, MITOCHONDRIAL"/>
    <property type="match status" value="1"/>
</dbReference>
<dbReference type="Gene3D" id="3.40.309.10">
    <property type="entry name" value="Aldehyde Dehydrogenase, Chain A, domain 2"/>
    <property type="match status" value="1"/>
</dbReference>
<dbReference type="InterPro" id="IPR015590">
    <property type="entry name" value="Aldehyde_DH_dom"/>
</dbReference>
<comment type="similarity">
    <text evidence="1">Belongs to the aldehyde dehydrogenase family.</text>
</comment>
<dbReference type="Proteomes" id="UP000284322">
    <property type="component" value="Unassembled WGS sequence"/>
</dbReference>
<proteinExistence type="inferred from homology"/>
<dbReference type="Pfam" id="PF00171">
    <property type="entry name" value="Aldedh"/>
    <property type="match status" value="1"/>
</dbReference>
<dbReference type="PANTHER" id="PTHR43353:SF3">
    <property type="entry name" value="ALDEHYDE DEHYDROGENASE-RELATED"/>
    <property type="match status" value="1"/>
</dbReference>
<evidence type="ECO:0000259" key="6">
    <source>
        <dbReference type="Pfam" id="PF00171"/>
    </source>
</evidence>
<evidence type="ECO:0000256" key="4">
    <source>
        <dbReference type="ARBA" id="ARBA00051918"/>
    </source>
</evidence>
<comment type="catalytic activity">
    <reaction evidence="4">
        <text>2,5-dioxopentanoate + NADP(+) + H2O = 2-oxoglutarate + NADPH + 2 H(+)</text>
        <dbReference type="Rhea" id="RHEA:11296"/>
        <dbReference type="ChEBI" id="CHEBI:15377"/>
        <dbReference type="ChEBI" id="CHEBI:15378"/>
        <dbReference type="ChEBI" id="CHEBI:16810"/>
        <dbReference type="ChEBI" id="CHEBI:57783"/>
        <dbReference type="ChEBI" id="CHEBI:58136"/>
        <dbReference type="ChEBI" id="CHEBI:58349"/>
        <dbReference type="EC" id="1.2.1.26"/>
    </reaction>
</comment>
<protein>
    <recommendedName>
        <fullName evidence="5">2,5-dioxovalerate dehydrogenase</fullName>
        <ecNumber evidence="5">1.2.1.26</ecNumber>
    </recommendedName>
</protein>
<dbReference type="InterPro" id="IPR016162">
    <property type="entry name" value="Ald_DH_N"/>
</dbReference>
<evidence type="ECO:0000256" key="5">
    <source>
        <dbReference type="ARBA" id="ARBA00067023"/>
    </source>
</evidence>
<name>A0A419R3Z8_9SPHN</name>
<feature type="domain" description="Aldehyde dehydrogenase" evidence="6">
    <location>
        <begin position="16"/>
        <end position="327"/>
    </location>
</feature>
<dbReference type="InterPro" id="IPR016163">
    <property type="entry name" value="Ald_DH_C"/>
</dbReference>
<comment type="catalytic activity">
    <reaction evidence="3">
        <text>2,5-dioxopentanoate + NAD(+) + H2O = 2-oxoglutarate + NADH + 2 H(+)</text>
        <dbReference type="Rhea" id="RHEA:47152"/>
        <dbReference type="ChEBI" id="CHEBI:15377"/>
        <dbReference type="ChEBI" id="CHEBI:15378"/>
        <dbReference type="ChEBI" id="CHEBI:16810"/>
        <dbReference type="ChEBI" id="CHEBI:57540"/>
        <dbReference type="ChEBI" id="CHEBI:57945"/>
        <dbReference type="ChEBI" id="CHEBI:58136"/>
    </reaction>
</comment>
<dbReference type="EC" id="1.2.1.26" evidence="5"/>